<evidence type="ECO:0000256" key="4">
    <source>
        <dbReference type="ARBA" id="ARBA00022737"/>
    </source>
</evidence>
<dbReference type="Pfam" id="PF13855">
    <property type="entry name" value="LRR_8"/>
    <property type="match status" value="1"/>
</dbReference>
<accession>A0A5P1EVI7</accession>
<organism evidence="9 10">
    <name type="scientific">Asparagus officinalis</name>
    <name type="common">Garden asparagus</name>
    <dbReference type="NCBI Taxonomy" id="4686"/>
    <lineage>
        <taxon>Eukaryota</taxon>
        <taxon>Viridiplantae</taxon>
        <taxon>Streptophyta</taxon>
        <taxon>Embryophyta</taxon>
        <taxon>Tracheophyta</taxon>
        <taxon>Spermatophyta</taxon>
        <taxon>Magnoliopsida</taxon>
        <taxon>Liliopsida</taxon>
        <taxon>Asparagales</taxon>
        <taxon>Asparagaceae</taxon>
        <taxon>Asparagoideae</taxon>
        <taxon>Asparagus</taxon>
    </lineage>
</organism>
<dbReference type="Gramene" id="ONK68739">
    <property type="protein sequence ID" value="ONK68739"/>
    <property type="gene ID" value="A4U43_C05F15450"/>
</dbReference>
<keyword evidence="3 7" id="KW-0732">Signal</keyword>
<evidence type="ECO:0000256" key="1">
    <source>
        <dbReference type="ARBA" id="ARBA00004196"/>
    </source>
</evidence>
<keyword evidence="5" id="KW-0325">Glycoprotein</keyword>
<dbReference type="Pfam" id="PF08263">
    <property type="entry name" value="LRRNT_2"/>
    <property type="match status" value="1"/>
</dbReference>
<keyword evidence="2" id="KW-0433">Leucine-rich repeat</keyword>
<dbReference type="Pfam" id="PF00560">
    <property type="entry name" value="LRR_1"/>
    <property type="match status" value="3"/>
</dbReference>
<reference evidence="10" key="1">
    <citation type="journal article" date="2017" name="Nat. Commun.">
        <title>The asparagus genome sheds light on the origin and evolution of a young Y chromosome.</title>
        <authorList>
            <person name="Harkess A."/>
            <person name="Zhou J."/>
            <person name="Xu C."/>
            <person name="Bowers J.E."/>
            <person name="Van der Hulst R."/>
            <person name="Ayyampalayam S."/>
            <person name="Mercati F."/>
            <person name="Riccardi P."/>
            <person name="McKain M.R."/>
            <person name="Kakrana A."/>
            <person name="Tang H."/>
            <person name="Ray J."/>
            <person name="Groenendijk J."/>
            <person name="Arikit S."/>
            <person name="Mathioni S.M."/>
            <person name="Nakano M."/>
            <person name="Shan H."/>
            <person name="Telgmann-Rauber A."/>
            <person name="Kanno A."/>
            <person name="Yue Z."/>
            <person name="Chen H."/>
            <person name="Li W."/>
            <person name="Chen Y."/>
            <person name="Xu X."/>
            <person name="Zhang Y."/>
            <person name="Luo S."/>
            <person name="Chen H."/>
            <person name="Gao J."/>
            <person name="Mao Z."/>
            <person name="Pires J.C."/>
            <person name="Luo M."/>
            <person name="Kudrna D."/>
            <person name="Wing R.A."/>
            <person name="Meyers B.C."/>
            <person name="Yi K."/>
            <person name="Kong H."/>
            <person name="Lavrijsen P."/>
            <person name="Sunseri F."/>
            <person name="Falavigna A."/>
            <person name="Ye Y."/>
            <person name="Leebens-Mack J.H."/>
            <person name="Chen G."/>
        </authorList>
    </citation>
    <scope>NUCLEOTIDE SEQUENCE [LARGE SCALE GENOMIC DNA]</scope>
    <source>
        <strain evidence="10">cv. DH0086</strain>
    </source>
</reference>
<dbReference type="InterPro" id="IPR032675">
    <property type="entry name" value="LRR_dom_sf"/>
</dbReference>
<sequence length="331" mass="36290">MARCILALAALMLFSFRTSSSACNVQDRRALLAFRDSFPPNSLPSWTSASDCCFWQGVRCSKRTGRVRLLSIFKNKNLTGAIPPSIGSLPYLESIALRRLPNLVGPIPPQISNLRKLQFLTIYETKVSGPIPNIFSKMPQLKEINLLNNNITGSIPASIGDIPNLFTLDLSGNRLTGTIPASLFSRAVSSITPDLDLSNNMLTGDLPLSFNKVRFTNFDLSNNNLTGSSAWVLFGNSKPVTQIGLNSNEMVFNMSKIEDFPVNLTYLDISHNKIFGAISDKITHLTNLVYLDVSNNHLCGKIPSGGKFRDFGPQAYQNNTCLCGTPLPPCK</sequence>
<dbReference type="OrthoDB" id="676979at2759"/>
<dbReference type="PANTHER" id="PTHR48059">
    <property type="entry name" value="POLYGALACTURONASE INHIBITOR 1"/>
    <property type="match status" value="1"/>
</dbReference>
<evidence type="ECO:0000256" key="6">
    <source>
        <dbReference type="ARBA" id="ARBA00038043"/>
    </source>
</evidence>
<dbReference type="FunFam" id="3.80.10.10:FF:000041">
    <property type="entry name" value="LRR receptor-like serine/threonine-protein kinase ERECTA"/>
    <property type="match status" value="1"/>
</dbReference>
<dbReference type="OMA" id="ENGAGTW"/>
<dbReference type="EMBL" id="CM007385">
    <property type="protein sequence ID" value="ONK68739.1"/>
    <property type="molecule type" value="Genomic_DNA"/>
</dbReference>
<dbReference type="InterPro" id="IPR051848">
    <property type="entry name" value="PGIP"/>
</dbReference>
<evidence type="ECO:0000313" key="9">
    <source>
        <dbReference type="EMBL" id="ONK68739.1"/>
    </source>
</evidence>
<feature type="signal peptide" evidence="7">
    <location>
        <begin position="1"/>
        <end position="22"/>
    </location>
</feature>
<comment type="subcellular location">
    <subcellularLocation>
        <location evidence="1">Cell envelope</location>
    </subcellularLocation>
</comment>
<evidence type="ECO:0000313" key="10">
    <source>
        <dbReference type="Proteomes" id="UP000243459"/>
    </source>
</evidence>
<evidence type="ECO:0000256" key="2">
    <source>
        <dbReference type="ARBA" id="ARBA00022614"/>
    </source>
</evidence>
<comment type="similarity">
    <text evidence="6">Belongs to the polygalacturonase-inhibiting protein family.</text>
</comment>
<dbReference type="Gene3D" id="3.80.10.10">
    <property type="entry name" value="Ribonuclease Inhibitor"/>
    <property type="match status" value="1"/>
</dbReference>
<evidence type="ECO:0000256" key="5">
    <source>
        <dbReference type="ARBA" id="ARBA00023180"/>
    </source>
</evidence>
<evidence type="ECO:0000259" key="8">
    <source>
        <dbReference type="Pfam" id="PF08263"/>
    </source>
</evidence>
<dbReference type="Proteomes" id="UP000243459">
    <property type="component" value="Chromosome 5"/>
</dbReference>
<dbReference type="PRINTS" id="PR00019">
    <property type="entry name" value="LEURICHRPT"/>
</dbReference>
<feature type="chain" id="PRO_5024425666" description="Leucine-rich repeat-containing N-terminal plant-type domain-containing protein" evidence="7">
    <location>
        <begin position="23"/>
        <end position="331"/>
    </location>
</feature>
<protein>
    <recommendedName>
        <fullName evidence="8">Leucine-rich repeat-containing N-terminal plant-type domain-containing protein</fullName>
    </recommendedName>
</protein>
<name>A0A5P1EVI7_ASPOF</name>
<dbReference type="InterPro" id="IPR001611">
    <property type="entry name" value="Leu-rich_rpt"/>
</dbReference>
<dbReference type="InterPro" id="IPR013210">
    <property type="entry name" value="LRR_N_plant-typ"/>
</dbReference>
<dbReference type="AlphaFoldDB" id="A0A5P1EVI7"/>
<keyword evidence="4" id="KW-0677">Repeat</keyword>
<evidence type="ECO:0000256" key="3">
    <source>
        <dbReference type="ARBA" id="ARBA00022729"/>
    </source>
</evidence>
<dbReference type="PANTHER" id="PTHR48059:SF4">
    <property type="entry name" value="POLYGALACTURONASE INHIBITOR 1-RELATED"/>
    <property type="match status" value="1"/>
</dbReference>
<keyword evidence="10" id="KW-1185">Reference proteome</keyword>
<gene>
    <name evidence="9" type="ORF">A4U43_C05F15450</name>
</gene>
<dbReference type="SUPFAM" id="SSF52058">
    <property type="entry name" value="L domain-like"/>
    <property type="match status" value="1"/>
</dbReference>
<proteinExistence type="inferred from homology"/>
<evidence type="ECO:0000256" key="7">
    <source>
        <dbReference type="SAM" id="SignalP"/>
    </source>
</evidence>
<feature type="domain" description="Leucine-rich repeat-containing N-terminal plant-type" evidence="8">
    <location>
        <begin position="26"/>
        <end position="61"/>
    </location>
</feature>